<dbReference type="SUPFAM" id="SSF51735">
    <property type="entry name" value="NAD(P)-binding Rossmann-fold domains"/>
    <property type="match status" value="1"/>
</dbReference>
<dbReference type="InterPro" id="IPR008030">
    <property type="entry name" value="NmrA-like"/>
</dbReference>
<gene>
    <name evidence="5" type="ORF">LshimejAT787_0110300</name>
</gene>
<dbReference type="AlphaFoldDB" id="A0A9P3PE01"/>
<dbReference type="Gene3D" id="3.90.25.10">
    <property type="entry name" value="UDP-galactose 4-epimerase, domain 1"/>
    <property type="match status" value="1"/>
</dbReference>
<dbReference type="PANTHER" id="PTHR42748">
    <property type="entry name" value="NITROGEN METABOLITE REPRESSION PROTEIN NMRA FAMILY MEMBER"/>
    <property type="match status" value="1"/>
</dbReference>
<dbReference type="EMBL" id="BRPK01000001">
    <property type="protein sequence ID" value="GLB34146.1"/>
    <property type="molecule type" value="Genomic_DNA"/>
</dbReference>
<proteinExistence type="inferred from homology"/>
<dbReference type="OrthoDB" id="419598at2759"/>
<sequence>MPVLVNSHPSPPLHIDMTPPKPIIAVVTGTGAQGRAVSRAFHDTGKWHVRVLTRNPAGKVAQAFQKEGMEIVKANFEDKASLVKAFEGAYAVYSNTVPPWHQSYTNKLGEYEQGVLQADAAKQCNVQLILFGTLPYVGPEFMGLGGVELYDAKARTNDYITSLGLPAVYISMPAFIDNVHSWPLVKAIDGGAKLEFVGYVVKPDKPMVFLWVERDLGPSVLAIAESFRTFGRPLAEHPLNHNVLPVGSWRGTWGQVSDEIEKQTGIPTIHNVLPSVDQRWHRELTKVFHYQNTHGLFPTDNFPTKVFSSLGVQYGTVEEFVRTKIAPMFRKS</sequence>
<dbReference type="GO" id="GO:0005634">
    <property type="term" value="C:nucleus"/>
    <property type="evidence" value="ECO:0007669"/>
    <property type="project" value="TreeGrafter"/>
</dbReference>
<evidence type="ECO:0000256" key="3">
    <source>
        <dbReference type="ARBA" id="ARBA00023002"/>
    </source>
</evidence>
<keyword evidence="2" id="KW-0521">NADP</keyword>
<evidence type="ECO:0000313" key="6">
    <source>
        <dbReference type="Proteomes" id="UP001063166"/>
    </source>
</evidence>
<reference evidence="5" key="1">
    <citation type="submission" date="2022-07" db="EMBL/GenBank/DDBJ databases">
        <title>The genome of Lyophyllum shimeji provides insight into the initial evolution of ectomycorrhizal fungal genome.</title>
        <authorList>
            <person name="Kobayashi Y."/>
            <person name="Shibata T."/>
            <person name="Hirakawa H."/>
            <person name="Shigenobu S."/>
            <person name="Nishiyama T."/>
            <person name="Yamada A."/>
            <person name="Hasebe M."/>
            <person name="Kawaguchi M."/>
        </authorList>
    </citation>
    <scope>NUCLEOTIDE SEQUENCE</scope>
    <source>
        <strain evidence="5">AT787</strain>
    </source>
</reference>
<evidence type="ECO:0000313" key="5">
    <source>
        <dbReference type="EMBL" id="GLB34146.1"/>
    </source>
</evidence>
<feature type="domain" description="NmrA-like" evidence="4">
    <location>
        <begin position="22"/>
        <end position="321"/>
    </location>
</feature>
<dbReference type="GO" id="GO:0016491">
    <property type="term" value="F:oxidoreductase activity"/>
    <property type="evidence" value="ECO:0007669"/>
    <property type="project" value="UniProtKB-KW"/>
</dbReference>
<accession>A0A9P3PE01</accession>
<dbReference type="Proteomes" id="UP001063166">
    <property type="component" value="Unassembled WGS sequence"/>
</dbReference>
<dbReference type="PANTHER" id="PTHR42748:SF30">
    <property type="entry name" value="NMRA-LIKE DOMAIN-CONTAINING PROTEIN"/>
    <property type="match status" value="1"/>
</dbReference>
<protein>
    <submittedName>
        <fullName evidence="5">NAD(P)H-binding protein</fullName>
    </submittedName>
</protein>
<dbReference type="InterPro" id="IPR036291">
    <property type="entry name" value="NAD(P)-bd_dom_sf"/>
</dbReference>
<evidence type="ECO:0000259" key="4">
    <source>
        <dbReference type="Pfam" id="PF05368"/>
    </source>
</evidence>
<dbReference type="Gene3D" id="3.40.50.720">
    <property type="entry name" value="NAD(P)-binding Rossmann-like Domain"/>
    <property type="match status" value="1"/>
</dbReference>
<evidence type="ECO:0000256" key="1">
    <source>
        <dbReference type="ARBA" id="ARBA00006328"/>
    </source>
</evidence>
<dbReference type="Pfam" id="PF05368">
    <property type="entry name" value="NmrA"/>
    <property type="match status" value="1"/>
</dbReference>
<keyword evidence="3" id="KW-0560">Oxidoreductase</keyword>
<name>A0A9P3PE01_LYOSH</name>
<organism evidence="5 6">
    <name type="scientific">Lyophyllum shimeji</name>
    <name type="common">Hon-shimeji</name>
    <name type="synonym">Tricholoma shimeji</name>
    <dbReference type="NCBI Taxonomy" id="47721"/>
    <lineage>
        <taxon>Eukaryota</taxon>
        <taxon>Fungi</taxon>
        <taxon>Dikarya</taxon>
        <taxon>Basidiomycota</taxon>
        <taxon>Agaricomycotina</taxon>
        <taxon>Agaricomycetes</taxon>
        <taxon>Agaricomycetidae</taxon>
        <taxon>Agaricales</taxon>
        <taxon>Tricholomatineae</taxon>
        <taxon>Lyophyllaceae</taxon>
        <taxon>Lyophyllum</taxon>
    </lineage>
</organism>
<comment type="caution">
    <text evidence="5">The sequence shown here is derived from an EMBL/GenBank/DDBJ whole genome shotgun (WGS) entry which is preliminary data.</text>
</comment>
<evidence type="ECO:0000256" key="2">
    <source>
        <dbReference type="ARBA" id="ARBA00022857"/>
    </source>
</evidence>
<dbReference type="InterPro" id="IPR051164">
    <property type="entry name" value="NmrA-like_oxidored"/>
</dbReference>
<keyword evidence="6" id="KW-1185">Reference proteome</keyword>
<comment type="similarity">
    <text evidence="1">Belongs to the NmrA-type oxidoreductase family.</text>
</comment>